<keyword evidence="9" id="KW-1185">Reference proteome</keyword>
<evidence type="ECO:0000256" key="1">
    <source>
        <dbReference type="ARBA" id="ARBA00004141"/>
    </source>
</evidence>
<proteinExistence type="predicted"/>
<feature type="domain" description="Ferric oxidoreductase" evidence="7">
    <location>
        <begin position="101"/>
        <end position="239"/>
    </location>
</feature>
<keyword evidence="2 6" id="KW-0812">Transmembrane</keyword>
<feature type="non-terminal residue" evidence="8">
    <location>
        <position position="1"/>
    </location>
</feature>
<evidence type="ECO:0000256" key="4">
    <source>
        <dbReference type="ARBA" id="ARBA00023002"/>
    </source>
</evidence>
<evidence type="ECO:0000259" key="7">
    <source>
        <dbReference type="Pfam" id="PF01794"/>
    </source>
</evidence>
<protein>
    <recommendedName>
        <fullName evidence="7">Ferric oxidoreductase domain-containing protein</fullName>
    </recommendedName>
</protein>
<evidence type="ECO:0000313" key="9">
    <source>
        <dbReference type="Proteomes" id="UP000708148"/>
    </source>
</evidence>
<dbReference type="PANTHER" id="PTHR11972">
    <property type="entry name" value="NADPH OXIDASE"/>
    <property type="match status" value="1"/>
</dbReference>
<evidence type="ECO:0000313" key="8">
    <source>
        <dbReference type="EMBL" id="CAD7701968.1"/>
    </source>
</evidence>
<dbReference type="Proteomes" id="UP000708148">
    <property type="component" value="Unassembled WGS sequence"/>
</dbReference>
<keyword evidence="3 6" id="KW-1133">Transmembrane helix</keyword>
<evidence type="ECO:0000256" key="3">
    <source>
        <dbReference type="ARBA" id="ARBA00022989"/>
    </source>
</evidence>
<feature type="transmembrane region" description="Helical" evidence="6">
    <location>
        <begin position="229"/>
        <end position="249"/>
    </location>
</feature>
<feature type="transmembrane region" description="Helical" evidence="6">
    <location>
        <begin position="131"/>
        <end position="151"/>
    </location>
</feature>
<reference evidence="8" key="1">
    <citation type="submission" date="2020-12" db="EMBL/GenBank/DDBJ databases">
        <authorList>
            <person name="Iha C."/>
        </authorList>
    </citation>
    <scope>NUCLEOTIDE SEQUENCE</scope>
</reference>
<dbReference type="GO" id="GO:0016491">
    <property type="term" value="F:oxidoreductase activity"/>
    <property type="evidence" value="ECO:0007669"/>
    <property type="project" value="UniProtKB-KW"/>
</dbReference>
<feature type="transmembrane region" description="Helical" evidence="6">
    <location>
        <begin position="186"/>
        <end position="208"/>
    </location>
</feature>
<evidence type="ECO:0000256" key="6">
    <source>
        <dbReference type="SAM" id="Phobius"/>
    </source>
</evidence>
<comment type="subcellular location">
    <subcellularLocation>
        <location evidence="1">Membrane</location>
        <topology evidence="1">Multi-pass membrane protein</topology>
    </subcellularLocation>
</comment>
<dbReference type="OrthoDB" id="1743172at2759"/>
<name>A0A8S1J7D2_9CHLO</name>
<dbReference type="InterPro" id="IPR050369">
    <property type="entry name" value="RBOH/FRE"/>
</dbReference>
<organism evidence="8 9">
    <name type="scientific">Ostreobium quekettii</name>
    <dbReference type="NCBI Taxonomy" id="121088"/>
    <lineage>
        <taxon>Eukaryota</taxon>
        <taxon>Viridiplantae</taxon>
        <taxon>Chlorophyta</taxon>
        <taxon>core chlorophytes</taxon>
        <taxon>Ulvophyceae</taxon>
        <taxon>TCBD clade</taxon>
        <taxon>Bryopsidales</taxon>
        <taxon>Ostreobineae</taxon>
        <taxon>Ostreobiaceae</taxon>
        <taxon>Ostreobium</taxon>
    </lineage>
</organism>
<keyword evidence="4" id="KW-0560">Oxidoreductase</keyword>
<evidence type="ECO:0000256" key="2">
    <source>
        <dbReference type="ARBA" id="ARBA00022692"/>
    </source>
</evidence>
<evidence type="ECO:0000256" key="5">
    <source>
        <dbReference type="ARBA" id="ARBA00023136"/>
    </source>
</evidence>
<dbReference type="AlphaFoldDB" id="A0A8S1J7D2"/>
<accession>A0A8S1J7D2</accession>
<comment type="caution">
    <text evidence="8">The sequence shown here is derived from an EMBL/GenBank/DDBJ whole genome shotgun (WGS) entry which is preliminary data.</text>
</comment>
<dbReference type="Pfam" id="PF01794">
    <property type="entry name" value="Ferric_reduct"/>
    <property type="match status" value="1"/>
</dbReference>
<dbReference type="PANTHER" id="PTHR11972:SF153">
    <property type="entry name" value="SUPEROXIDE-GENERATING NADPH OXIDASE HEAVY CHAIN SUBUNIT A"/>
    <property type="match status" value="1"/>
</dbReference>
<dbReference type="EMBL" id="CAJHUC010001671">
    <property type="protein sequence ID" value="CAD7701968.1"/>
    <property type="molecule type" value="Genomic_DNA"/>
</dbReference>
<dbReference type="GO" id="GO:0005886">
    <property type="term" value="C:plasma membrane"/>
    <property type="evidence" value="ECO:0007669"/>
    <property type="project" value="TreeGrafter"/>
</dbReference>
<dbReference type="InterPro" id="IPR013130">
    <property type="entry name" value="Fe3_Rdtase_TM_dom"/>
</dbReference>
<keyword evidence="5 6" id="KW-0472">Membrane</keyword>
<sequence>EAASQHPDLFVGLTLAGLSAESRKRRLSMWGWTYYTLQRPFQTVINNPQRALWIVVLTAGLLAMFYWRSSMYLTGPKCELMGWTLPLAKGCGQMVKLTTTLILLPVSRTTMTWLRETPLRRIVPFDDAMQFHILLGTLGFVFAWVHTIAHINDIYRWGDPRSSELYHAAFPKVQKQPSYFELCTSLVAVTGTIQLVTYSLVFVTASNWPRRAPWMVNTSLGKHLNNFTLIWRVHLLTVVYLASLLFHPMPHIPDEQNEWGHSDVWVWVGEYHL</sequence>
<feature type="transmembrane region" description="Helical" evidence="6">
    <location>
        <begin position="50"/>
        <end position="67"/>
    </location>
</feature>
<gene>
    <name evidence="8" type="ORF">OSTQU699_LOCUS7325</name>
</gene>